<proteinExistence type="inferred from homology"/>
<feature type="region of interest" description="Disordered" evidence="9">
    <location>
        <begin position="316"/>
        <end position="343"/>
    </location>
</feature>
<evidence type="ECO:0000313" key="10">
    <source>
        <dbReference type="EMBL" id="PSR82760.1"/>
    </source>
</evidence>
<dbReference type="InParanoid" id="A0A2T3A4N7"/>
<name>A0A2T3A4N7_9PEZI</name>
<evidence type="ECO:0000256" key="8">
    <source>
        <dbReference type="RuleBase" id="RU361238"/>
    </source>
</evidence>
<keyword evidence="7" id="KW-1015">Disulfide bond</keyword>
<dbReference type="GO" id="GO:0030600">
    <property type="term" value="F:feruloyl esterase activity"/>
    <property type="evidence" value="ECO:0007669"/>
    <property type="project" value="UniProtKB-ARBA"/>
</dbReference>
<dbReference type="SUPFAM" id="SSF53474">
    <property type="entry name" value="alpha/beta-Hydrolases"/>
    <property type="match status" value="2"/>
</dbReference>
<comment type="similarity">
    <text evidence="1 8">Belongs to the tannase family.</text>
</comment>
<sequence>MRKAHSSTGMAIAFASIAAAQSLDDLCTVEYVQASLPAANYLLGVVPNVDSVVASTVTNASVTAGEGQIGGSGFDFCNVTFSYTHTGLDDTINVWYYLPSPDQFQNRYVTIGGGGWAITSTNTDGSGLPIGLPHGAVSGTTDGGFGSWSAQVTDVLLAGNGTMNDTMLLSFAYRSLHEATVLGKELTSNYYNNSDFYAYYAGCSEGGREGWSQAQHYGDDFDGLSIGAPAMRQAFQQPVHIWGALVDTVLGYAPSSCELDAINTNLTNACDGLDGVVDGVIARSDLCRLNWNANQSIGAPYSCAASTGGGYGGGSGAPGGGAPSGTVTSRQIGGGGGSGTSTPAINGTVSAQAAALVNRLLDGVVDDEGRQAWIWFQPGAGFSDSVGTYNSTTGEYEPPSIAGSYEADWVNYFLNEVDSEDLDISNWTYNNLRDVFLQGMRKFSDSMQTTWPDLEVLHDNGAKVIHWHGEADPSVPTESSVWYQNSVRQIMYPDLSYEESFDQLNDWYRLFLVPGAGHCSPSATNGTFPDDILGNLIEWVEGGVNPTLLNATVGGGPLEGTRQDICSFPTRPQWYSNSSLPICVYPDQDAIDIWFPALTSIPVPVY</sequence>
<evidence type="ECO:0000256" key="1">
    <source>
        <dbReference type="ARBA" id="ARBA00006249"/>
    </source>
</evidence>
<feature type="chain" id="PRO_5015373020" description="Carboxylic ester hydrolase" evidence="8">
    <location>
        <begin position="21"/>
        <end position="606"/>
    </location>
</feature>
<dbReference type="InterPro" id="IPR029058">
    <property type="entry name" value="AB_hydrolase_fold"/>
</dbReference>
<feature type="signal peptide" evidence="8">
    <location>
        <begin position="1"/>
        <end position="20"/>
    </location>
</feature>
<keyword evidence="2" id="KW-0719">Serine esterase</keyword>
<keyword evidence="3" id="KW-0479">Metal-binding</keyword>
<dbReference type="OrthoDB" id="3039123at2759"/>
<dbReference type="Proteomes" id="UP000241462">
    <property type="component" value="Unassembled WGS sequence"/>
</dbReference>
<reference evidence="10 11" key="1">
    <citation type="journal article" date="2018" name="Mycol. Prog.">
        <title>Coniella lustricola, a new species from submerged detritus.</title>
        <authorList>
            <person name="Raudabaugh D.B."/>
            <person name="Iturriaga T."/>
            <person name="Carver A."/>
            <person name="Mondo S."/>
            <person name="Pangilinan J."/>
            <person name="Lipzen A."/>
            <person name="He G."/>
            <person name="Amirebrahimi M."/>
            <person name="Grigoriev I.V."/>
            <person name="Miller A.N."/>
        </authorList>
    </citation>
    <scope>NUCLEOTIDE SEQUENCE [LARGE SCALE GENOMIC DNA]</scope>
    <source>
        <strain evidence="10 11">B22-T-1</strain>
    </source>
</reference>
<evidence type="ECO:0000256" key="4">
    <source>
        <dbReference type="ARBA" id="ARBA00022729"/>
    </source>
</evidence>
<evidence type="ECO:0000256" key="9">
    <source>
        <dbReference type="SAM" id="MobiDB-lite"/>
    </source>
</evidence>
<dbReference type="GO" id="GO:0046872">
    <property type="term" value="F:metal ion binding"/>
    <property type="evidence" value="ECO:0007669"/>
    <property type="project" value="UniProtKB-KW"/>
</dbReference>
<keyword evidence="6" id="KW-0106">Calcium</keyword>
<dbReference type="InterPro" id="IPR011118">
    <property type="entry name" value="Tannase/feruloyl_esterase"/>
</dbReference>
<accession>A0A2T3A4N7</accession>
<keyword evidence="11" id="KW-1185">Reference proteome</keyword>
<protein>
    <recommendedName>
        <fullName evidence="8">Carboxylic ester hydrolase</fullName>
        <ecNumber evidence="8">3.1.1.-</ecNumber>
    </recommendedName>
</protein>
<keyword evidence="5 8" id="KW-0378">Hydrolase</keyword>
<dbReference type="AlphaFoldDB" id="A0A2T3A4N7"/>
<dbReference type="PANTHER" id="PTHR33938:SF16">
    <property type="entry name" value="CARBOXYLIC ESTER HYDROLASE"/>
    <property type="match status" value="1"/>
</dbReference>
<keyword evidence="4 8" id="KW-0732">Signal</keyword>
<evidence type="ECO:0000256" key="7">
    <source>
        <dbReference type="ARBA" id="ARBA00023157"/>
    </source>
</evidence>
<gene>
    <name evidence="10" type="ORF">BD289DRAFT_436934</name>
</gene>
<dbReference type="EC" id="3.1.1.-" evidence="8"/>
<evidence type="ECO:0000256" key="5">
    <source>
        <dbReference type="ARBA" id="ARBA00022801"/>
    </source>
</evidence>
<dbReference type="PANTHER" id="PTHR33938">
    <property type="entry name" value="FERULOYL ESTERASE B-RELATED"/>
    <property type="match status" value="1"/>
</dbReference>
<dbReference type="Pfam" id="PF07519">
    <property type="entry name" value="Tannase"/>
    <property type="match status" value="1"/>
</dbReference>
<evidence type="ECO:0000256" key="3">
    <source>
        <dbReference type="ARBA" id="ARBA00022723"/>
    </source>
</evidence>
<evidence type="ECO:0000256" key="2">
    <source>
        <dbReference type="ARBA" id="ARBA00022487"/>
    </source>
</evidence>
<dbReference type="EMBL" id="KZ678471">
    <property type="protein sequence ID" value="PSR82760.1"/>
    <property type="molecule type" value="Genomic_DNA"/>
</dbReference>
<evidence type="ECO:0000256" key="6">
    <source>
        <dbReference type="ARBA" id="ARBA00022837"/>
    </source>
</evidence>
<evidence type="ECO:0000313" key="11">
    <source>
        <dbReference type="Proteomes" id="UP000241462"/>
    </source>
</evidence>
<organism evidence="10 11">
    <name type="scientific">Coniella lustricola</name>
    <dbReference type="NCBI Taxonomy" id="2025994"/>
    <lineage>
        <taxon>Eukaryota</taxon>
        <taxon>Fungi</taxon>
        <taxon>Dikarya</taxon>
        <taxon>Ascomycota</taxon>
        <taxon>Pezizomycotina</taxon>
        <taxon>Sordariomycetes</taxon>
        <taxon>Sordariomycetidae</taxon>
        <taxon>Diaporthales</taxon>
        <taxon>Schizoparmaceae</taxon>
        <taxon>Coniella</taxon>
    </lineage>
</organism>